<feature type="compositionally biased region" description="Low complexity" evidence="1">
    <location>
        <begin position="239"/>
        <end position="256"/>
    </location>
</feature>
<dbReference type="Proteomes" id="UP000289738">
    <property type="component" value="Chromosome A08"/>
</dbReference>
<proteinExistence type="predicted"/>
<organism evidence="2 3">
    <name type="scientific">Arachis hypogaea</name>
    <name type="common">Peanut</name>
    <dbReference type="NCBI Taxonomy" id="3818"/>
    <lineage>
        <taxon>Eukaryota</taxon>
        <taxon>Viridiplantae</taxon>
        <taxon>Streptophyta</taxon>
        <taxon>Embryophyta</taxon>
        <taxon>Tracheophyta</taxon>
        <taxon>Spermatophyta</taxon>
        <taxon>Magnoliopsida</taxon>
        <taxon>eudicotyledons</taxon>
        <taxon>Gunneridae</taxon>
        <taxon>Pentapetalae</taxon>
        <taxon>rosids</taxon>
        <taxon>fabids</taxon>
        <taxon>Fabales</taxon>
        <taxon>Fabaceae</taxon>
        <taxon>Papilionoideae</taxon>
        <taxon>50 kb inversion clade</taxon>
        <taxon>dalbergioids sensu lato</taxon>
        <taxon>Dalbergieae</taxon>
        <taxon>Pterocarpus clade</taxon>
        <taxon>Arachis</taxon>
    </lineage>
</organism>
<evidence type="ECO:0000313" key="2">
    <source>
        <dbReference type="EMBL" id="RYR41513.1"/>
    </source>
</evidence>
<evidence type="ECO:0000256" key="1">
    <source>
        <dbReference type="SAM" id="MobiDB-lite"/>
    </source>
</evidence>
<evidence type="ECO:0000313" key="3">
    <source>
        <dbReference type="Proteomes" id="UP000289738"/>
    </source>
</evidence>
<comment type="caution">
    <text evidence="2">The sequence shown here is derived from an EMBL/GenBank/DDBJ whole genome shotgun (WGS) entry which is preliminary data.</text>
</comment>
<dbReference type="AlphaFoldDB" id="A0A445BS50"/>
<feature type="region of interest" description="Disordered" evidence="1">
    <location>
        <begin position="222"/>
        <end position="274"/>
    </location>
</feature>
<feature type="region of interest" description="Disordered" evidence="1">
    <location>
        <begin position="49"/>
        <end position="68"/>
    </location>
</feature>
<sequence>MAQSTATPSIKPNPLPKSTVQFTSKLLTRSKFKLKKIKKSDLPKKCLQKVKNAASHARRPLTRSAATGTFGRAYVKGKDSQAVFVSLSSEEESSDSHDSYDSIEDDPYRPAGDEISSEEEEVIVKRVVGKKSDVKKRTTTDKKEVKEKRDVMLEDDGLRAVDEEAAVVAAATAADTDANGGEVNDFTPTIAINSGDAPLVEIQLDLSQLVLSETDDFQQVQPLSVRPTKLPPKRKLSTTKKNTPSTSTPAATTQPIITPPVSTPSASTQPASTQPANALSHWSRSAPTPLWQTRILVSVHFPHNASKQSWVIGSPSYVARASHCRLPMKMLKTIQRKRPEEKRRGTGD</sequence>
<name>A0A445BS50_ARAHY</name>
<feature type="compositionally biased region" description="Low complexity" evidence="1">
    <location>
        <begin position="263"/>
        <end position="274"/>
    </location>
</feature>
<feature type="region of interest" description="Disordered" evidence="1">
    <location>
        <begin position="1"/>
        <end position="22"/>
    </location>
</feature>
<dbReference type="EMBL" id="SDMP01000008">
    <property type="protein sequence ID" value="RYR41513.1"/>
    <property type="molecule type" value="Genomic_DNA"/>
</dbReference>
<reference evidence="2 3" key="1">
    <citation type="submission" date="2019-01" db="EMBL/GenBank/DDBJ databases">
        <title>Sequencing of cultivated peanut Arachis hypogaea provides insights into genome evolution and oil improvement.</title>
        <authorList>
            <person name="Chen X."/>
        </authorList>
    </citation>
    <scope>NUCLEOTIDE SEQUENCE [LARGE SCALE GENOMIC DNA]</scope>
    <source>
        <strain evidence="3">cv. Fuhuasheng</strain>
        <tissue evidence="2">Leaves</tissue>
    </source>
</reference>
<feature type="region of interest" description="Disordered" evidence="1">
    <location>
        <begin position="86"/>
        <end position="119"/>
    </location>
</feature>
<gene>
    <name evidence="2" type="ORF">Ahy_A08g037914</name>
</gene>
<feature type="compositionally biased region" description="Basic and acidic residues" evidence="1">
    <location>
        <begin position="94"/>
        <end position="112"/>
    </location>
</feature>
<keyword evidence="3" id="KW-1185">Reference proteome</keyword>
<accession>A0A445BS50</accession>
<protein>
    <submittedName>
        <fullName evidence="2">Uncharacterized protein</fullName>
    </submittedName>
</protein>